<dbReference type="Pfam" id="PF00460">
    <property type="entry name" value="Flg_bb_rod"/>
    <property type="match status" value="1"/>
</dbReference>
<evidence type="ECO:0000313" key="10">
    <source>
        <dbReference type="EMBL" id="HEN16724.1"/>
    </source>
</evidence>
<comment type="subunit">
    <text evidence="4 6">The basal body constitutes a major portion of the flagellar organelle and consists of five rings (E,L,P,S, and M) mounted on a central rod. The rod consists of about 26 subunits of FlgG in the distal portion, and FlgB, FlgC and FlgF are thought to build up the proximal portion of the rod with about 6 subunits each.</text>
</comment>
<evidence type="ECO:0000259" key="8">
    <source>
        <dbReference type="Pfam" id="PF06429"/>
    </source>
</evidence>
<dbReference type="SUPFAM" id="SSF117143">
    <property type="entry name" value="Flagellar hook protein flgE"/>
    <property type="match status" value="1"/>
</dbReference>
<dbReference type="GO" id="GO:0030694">
    <property type="term" value="C:bacterial-type flagellum basal body, rod"/>
    <property type="evidence" value="ECO:0007669"/>
    <property type="project" value="UniProtKB-UniRule"/>
</dbReference>
<dbReference type="InterPro" id="IPR010930">
    <property type="entry name" value="Flg_bb/hook_C_dom"/>
</dbReference>
<evidence type="ECO:0000259" key="9">
    <source>
        <dbReference type="Pfam" id="PF22692"/>
    </source>
</evidence>
<proteinExistence type="inferred from homology"/>
<evidence type="ECO:0000259" key="7">
    <source>
        <dbReference type="Pfam" id="PF00460"/>
    </source>
</evidence>
<dbReference type="PANTHER" id="PTHR30435">
    <property type="entry name" value="FLAGELLAR PROTEIN"/>
    <property type="match status" value="1"/>
</dbReference>
<keyword evidence="3 6" id="KW-0975">Bacterial flagellum</keyword>
<keyword evidence="10" id="KW-0282">Flagellum</keyword>
<dbReference type="InterPro" id="IPR001444">
    <property type="entry name" value="Flag_bb_rod_N"/>
</dbReference>
<keyword evidence="10" id="KW-0966">Cell projection</keyword>
<keyword evidence="10" id="KW-0969">Cilium</keyword>
<evidence type="ECO:0000256" key="4">
    <source>
        <dbReference type="ARBA" id="ARBA00038560"/>
    </source>
</evidence>
<evidence type="ECO:0000256" key="3">
    <source>
        <dbReference type="ARBA" id="ARBA00023143"/>
    </source>
</evidence>
<gene>
    <name evidence="10" type="ORF">ENQ76_14785</name>
</gene>
<dbReference type="InterPro" id="IPR037925">
    <property type="entry name" value="FlgE/F/G-like"/>
</dbReference>
<evidence type="ECO:0000256" key="1">
    <source>
        <dbReference type="ARBA" id="ARBA00004117"/>
    </source>
</evidence>
<evidence type="ECO:0000256" key="6">
    <source>
        <dbReference type="RuleBase" id="RU362116"/>
    </source>
</evidence>
<reference evidence="10" key="1">
    <citation type="journal article" date="2020" name="mSystems">
        <title>Genome- and Community-Level Interaction Insights into Carbon Utilization and Element Cycling Functions of Hydrothermarchaeota in Hydrothermal Sediment.</title>
        <authorList>
            <person name="Zhou Z."/>
            <person name="Liu Y."/>
            <person name="Xu W."/>
            <person name="Pan J."/>
            <person name="Luo Z.H."/>
            <person name="Li M."/>
        </authorList>
    </citation>
    <scope>NUCLEOTIDE SEQUENCE [LARGE SCALE GENOMIC DNA]</scope>
    <source>
        <strain evidence="10">SpSt-339</strain>
    </source>
</reference>
<dbReference type="NCBIfam" id="TIGR03506">
    <property type="entry name" value="FlgEFG_subfam"/>
    <property type="match status" value="1"/>
</dbReference>
<dbReference type="AlphaFoldDB" id="A0A7C2JZQ2"/>
<dbReference type="EMBL" id="DSOK01000406">
    <property type="protein sequence ID" value="HEN16724.1"/>
    <property type="molecule type" value="Genomic_DNA"/>
</dbReference>
<dbReference type="Pfam" id="PF22692">
    <property type="entry name" value="LlgE_F_G_D1"/>
    <property type="match status" value="1"/>
</dbReference>
<protein>
    <recommendedName>
        <fullName evidence="5 6">Flagellar basal-body rod protein FlgF</fullName>
    </recommendedName>
</protein>
<accession>A0A7C2JZQ2</accession>
<comment type="caution">
    <text evidence="10">The sequence shown here is derived from an EMBL/GenBank/DDBJ whole genome shotgun (WGS) entry which is preliminary data.</text>
</comment>
<dbReference type="InterPro" id="IPR020013">
    <property type="entry name" value="Flagellar_FlgE/F/G"/>
</dbReference>
<feature type="domain" description="Flagellar basal-body/hook protein C-terminal" evidence="8">
    <location>
        <begin position="217"/>
        <end position="261"/>
    </location>
</feature>
<dbReference type="Pfam" id="PF06429">
    <property type="entry name" value="Flg_bbr_C"/>
    <property type="match status" value="1"/>
</dbReference>
<dbReference type="InterPro" id="IPR053967">
    <property type="entry name" value="LlgE_F_G-like_D1"/>
</dbReference>
<dbReference type="PANTHER" id="PTHR30435:SF18">
    <property type="entry name" value="FLAGELLAR BASAL-BODY ROD PROTEIN FLGF"/>
    <property type="match status" value="1"/>
</dbReference>
<comment type="subcellular location">
    <subcellularLocation>
        <location evidence="1 6">Bacterial flagellum basal body</location>
    </subcellularLocation>
</comment>
<name>A0A7C2JZQ2_9PLAN</name>
<comment type="similarity">
    <text evidence="2 6">Belongs to the flagella basal body rod proteins family.</text>
</comment>
<organism evidence="10">
    <name type="scientific">Schlesneria paludicola</name>
    <dbReference type="NCBI Taxonomy" id="360056"/>
    <lineage>
        <taxon>Bacteria</taxon>
        <taxon>Pseudomonadati</taxon>
        <taxon>Planctomycetota</taxon>
        <taxon>Planctomycetia</taxon>
        <taxon>Planctomycetales</taxon>
        <taxon>Planctomycetaceae</taxon>
        <taxon>Schlesneria</taxon>
    </lineage>
</organism>
<feature type="domain" description="Flagellar hook protein FlgE/F/G-like D1" evidence="9">
    <location>
        <begin position="104"/>
        <end position="170"/>
    </location>
</feature>
<sequence>MLKNWARVVRRRMIYGLYLSAQGAETQALRQAVLANNLANAQTTAFKPDIPVFRAHFPFDVEHQQPSEPPPTIDDQTGGVSLEATVTDFAQGPLQVTQRPLDVAILGRGFLQVGSPGGPLLTRNGQLAIDPSGQITTPEGYLVHDPSGQPIAVPEGYTQIDIAQDGTVSALDAGGVREIFGRIGLFEPTDIRQMTKEGNSFYRPLEGVQPAVTGQLRQGVLEQSNADPVHGMVELIETSRAFEMNMNLVKYQDEMLGQLIQSVPRR</sequence>
<feature type="domain" description="Flagellar basal body rod protein N-terminal" evidence="7">
    <location>
        <begin position="17"/>
        <end position="47"/>
    </location>
</feature>
<evidence type="ECO:0000256" key="2">
    <source>
        <dbReference type="ARBA" id="ARBA00009677"/>
    </source>
</evidence>
<dbReference type="GO" id="GO:0071978">
    <property type="term" value="P:bacterial-type flagellum-dependent swarming motility"/>
    <property type="evidence" value="ECO:0007669"/>
    <property type="project" value="TreeGrafter"/>
</dbReference>
<evidence type="ECO:0000256" key="5">
    <source>
        <dbReference type="ARBA" id="ARBA00040228"/>
    </source>
</evidence>